<organism evidence="5 6">
    <name type="scientific">Massarina eburnea CBS 473.64</name>
    <dbReference type="NCBI Taxonomy" id="1395130"/>
    <lineage>
        <taxon>Eukaryota</taxon>
        <taxon>Fungi</taxon>
        <taxon>Dikarya</taxon>
        <taxon>Ascomycota</taxon>
        <taxon>Pezizomycotina</taxon>
        <taxon>Dothideomycetes</taxon>
        <taxon>Pleosporomycetidae</taxon>
        <taxon>Pleosporales</taxon>
        <taxon>Massarineae</taxon>
        <taxon>Massarinaceae</taxon>
        <taxon>Massarina</taxon>
    </lineage>
</organism>
<dbReference type="Proteomes" id="UP000799753">
    <property type="component" value="Unassembled WGS sequence"/>
</dbReference>
<evidence type="ECO:0000313" key="5">
    <source>
        <dbReference type="EMBL" id="KAF2637036.1"/>
    </source>
</evidence>
<evidence type="ECO:0000313" key="6">
    <source>
        <dbReference type="Proteomes" id="UP000799753"/>
    </source>
</evidence>
<keyword evidence="1" id="KW-0519">Myristate</keyword>
<keyword evidence="2" id="KW-0564">Palmitate</keyword>
<feature type="compositionally biased region" description="Basic and acidic residues" evidence="4">
    <location>
        <begin position="9"/>
        <end position="18"/>
    </location>
</feature>
<evidence type="ECO:0000256" key="2">
    <source>
        <dbReference type="ARBA" id="ARBA00023139"/>
    </source>
</evidence>
<accession>A0A6A6RP01</accession>
<evidence type="ECO:0000256" key="4">
    <source>
        <dbReference type="SAM" id="MobiDB-lite"/>
    </source>
</evidence>
<sequence length="122" mass="12463">MGNLCGKQSADDNFHGEGRTLGSAPPPRTNASIPAHVTSASKPQPKVGGPARTVGGGSGGDDPRAAAAAAAEARANKPVTGDLAKKLEGQKKQTMNQTLQEAASENRAQREADAANEVRSYN</sequence>
<dbReference type="Pfam" id="PF15811">
    <property type="entry name" value="SVIP"/>
    <property type="match status" value="1"/>
</dbReference>
<gene>
    <name evidence="5" type="ORF">P280DRAFT_472554</name>
</gene>
<feature type="region of interest" description="Disordered" evidence="4">
    <location>
        <begin position="1"/>
        <end position="122"/>
    </location>
</feature>
<proteinExistence type="predicted"/>
<keyword evidence="6" id="KW-1185">Reference proteome</keyword>
<evidence type="ECO:0000256" key="1">
    <source>
        <dbReference type="ARBA" id="ARBA00022707"/>
    </source>
</evidence>
<protein>
    <submittedName>
        <fullName evidence="5">Uncharacterized protein</fullName>
    </submittedName>
</protein>
<dbReference type="AlphaFoldDB" id="A0A6A6RP01"/>
<name>A0A6A6RP01_9PLEO</name>
<reference evidence="5" key="1">
    <citation type="journal article" date="2020" name="Stud. Mycol.">
        <title>101 Dothideomycetes genomes: a test case for predicting lifestyles and emergence of pathogens.</title>
        <authorList>
            <person name="Haridas S."/>
            <person name="Albert R."/>
            <person name="Binder M."/>
            <person name="Bloem J."/>
            <person name="Labutti K."/>
            <person name="Salamov A."/>
            <person name="Andreopoulos B."/>
            <person name="Baker S."/>
            <person name="Barry K."/>
            <person name="Bills G."/>
            <person name="Bluhm B."/>
            <person name="Cannon C."/>
            <person name="Castanera R."/>
            <person name="Culley D."/>
            <person name="Daum C."/>
            <person name="Ezra D."/>
            <person name="Gonzalez J."/>
            <person name="Henrissat B."/>
            <person name="Kuo A."/>
            <person name="Liang C."/>
            <person name="Lipzen A."/>
            <person name="Lutzoni F."/>
            <person name="Magnuson J."/>
            <person name="Mondo S."/>
            <person name="Nolan M."/>
            <person name="Ohm R."/>
            <person name="Pangilinan J."/>
            <person name="Park H.-J."/>
            <person name="Ramirez L."/>
            <person name="Alfaro M."/>
            <person name="Sun H."/>
            <person name="Tritt A."/>
            <person name="Yoshinaga Y."/>
            <person name="Zwiers L.-H."/>
            <person name="Turgeon B."/>
            <person name="Goodwin S."/>
            <person name="Spatafora J."/>
            <person name="Crous P."/>
            <person name="Grigoriev I."/>
        </authorList>
    </citation>
    <scope>NUCLEOTIDE SEQUENCE</scope>
    <source>
        <strain evidence="5">CBS 473.64</strain>
    </source>
</reference>
<dbReference type="OrthoDB" id="5415072at2759"/>
<keyword evidence="3" id="KW-0449">Lipoprotein</keyword>
<evidence type="ECO:0000256" key="3">
    <source>
        <dbReference type="ARBA" id="ARBA00023288"/>
    </source>
</evidence>
<dbReference type="EMBL" id="MU006795">
    <property type="protein sequence ID" value="KAF2637036.1"/>
    <property type="molecule type" value="Genomic_DNA"/>
</dbReference>
<dbReference type="InterPro" id="IPR031632">
    <property type="entry name" value="SVIP"/>
</dbReference>
<feature type="compositionally biased region" description="Polar residues" evidence="4">
    <location>
        <begin position="92"/>
        <end position="103"/>
    </location>
</feature>